<accession>A0A6A6QAM3</accession>
<feature type="region of interest" description="Disordered" evidence="1">
    <location>
        <begin position="45"/>
        <end position="87"/>
    </location>
</feature>
<evidence type="ECO:0000256" key="1">
    <source>
        <dbReference type="SAM" id="MobiDB-lite"/>
    </source>
</evidence>
<dbReference type="Proteomes" id="UP000799750">
    <property type="component" value="Unassembled WGS sequence"/>
</dbReference>
<keyword evidence="3" id="KW-1185">Reference proteome</keyword>
<gene>
    <name evidence="2" type="ORF">BU16DRAFT_544881</name>
</gene>
<organism evidence="2 3">
    <name type="scientific">Lophium mytilinum</name>
    <dbReference type="NCBI Taxonomy" id="390894"/>
    <lineage>
        <taxon>Eukaryota</taxon>
        <taxon>Fungi</taxon>
        <taxon>Dikarya</taxon>
        <taxon>Ascomycota</taxon>
        <taxon>Pezizomycotina</taxon>
        <taxon>Dothideomycetes</taxon>
        <taxon>Pleosporomycetidae</taxon>
        <taxon>Mytilinidiales</taxon>
        <taxon>Mytilinidiaceae</taxon>
        <taxon>Lophium</taxon>
    </lineage>
</organism>
<reference evidence="2" key="1">
    <citation type="journal article" date="2020" name="Stud. Mycol.">
        <title>101 Dothideomycetes genomes: a test case for predicting lifestyles and emergence of pathogens.</title>
        <authorList>
            <person name="Haridas S."/>
            <person name="Albert R."/>
            <person name="Binder M."/>
            <person name="Bloem J."/>
            <person name="Labutti K."/>
            <person name="Salamov A."/>
            <person name="Andreopoulos B."/>
            <person name="Baker S."/>
            <person name="Barry K."/>
            <person name="Bills G."/>
            <person name="Bluhm B."/>
            <person name="Cannon C."/>
            <person name="Castanera R."/>
            <person name="Culley D."/>
            <person name="Daum C."/>
            <person name="Ezra D."/>
            <person name="Gonzalez J."/>
            <person name="Henrissat B."/>
            <person name="Kuo A."/>
            <person name="Liang C."/>
            <person name="Lipzen A."/>
            <person name="Lutzoni F."/>
            <person name="Magnuson J."/>
            <person name="Mondo S."/>
            <person name="Nolan M."/>
            <person name="Ohm R."/>
            <person name="Pangilinan J."/>
            <person name="Park H.-J."/>
            <person name="Ramirez L."/>
            <person name="Alfaro M."/>
            <person name="Sun H."/>
            <person name="Tritt A."/>
            <person name="Yoshinaga Y."/>
            <person name="Zwiers L.-H."/>
            <person name="Turgeon B."/>
            <person name="Goodwin S."/>
            <person name="Spatafora J."/>
            <person name="Crous P."/>
            <person name="Grigoriev I."/>
        </authorList>
    </citation>
    <scope>NUCLEOTIDE SEQUENCE</scope>
    <source>
        <strain evidence="2">CBS 269.34</strain>
    </source>
</reference>
<protein>
    <submittedName>
        <fullName evidence="2">Uncharacterized protein</fullName>
    </submittedName>
</protein>
<sequence>MAHGGPGGRGPVFHTTAAQHLPRPAWLTRTLSNYICCGVGQCTQPPRAPSSTALPDPVLSASPANQPPPHPSTAAAVDSRPKPPKTVWQAEGGGLNELERIAVPEAEAGVDMFRRPAVASLFLSGRLLEDVDVGRPIPRREQEASQPWCPLRRPIPSRLFPLRRSSMGSMCPRFPSVDKAADPDE</sequence>
<name>A0A6A6QAM3_9PEZI</name>
<proteinExistence type="predicted"/>
<evidence type="ECO:0000313" key="2">
    <source>
        <dbReference type="EMBL" id="KAF2489508.1"/>
    </source>
</evidence>
<evidence type="ECO:0000313" key="3">
    <source>
        <dbReference type="Proteomes" id="UP000799750"/>
    </source>
</evidence>
<dbReference type="EMBL" id="MU004199">
    <property type="protein sequence ID" value="KAF2489508.1"/>
    <property type="molecule type" value="Genomic_DNA"/>
</dbReference>
<dbReference type="AlphaFoldDB" id="A0A6A6QAM3"/>